<keyword evidence="3" id="KW-1185">Reference proteome</keyword>
<dbReference type="EMBL" id="BQKM01000004">
    <property type="protein sequence ID" value="GJN52534.1"/>
    <property type="molecule type" value="Genomic_DNA"/>
</dbReference>
<dbReference type="Proteomes" id="UP001054892">
    <property type="component" value="Unassembled WGS sequence"/>
</dbReference>
<comment type="caution">
    <text evidence="2">The sequence shown here is derived from an EMBL/GenBank/DDBJ whole genome shotgun (WGS) entry which is preliminary data.</text>
</comment>
<dbReference type="Pfam" id="PF08808">
    <property type="entry name" value="RES"/>
    <property type="match status" value="1"/>
</dbReference>
<feature type="domain" description="RES" evidence="1">
    <location>
        <begin position="46"/>
        <end position="195"/>
    </location>
</feature>
<evidence type="ECO:0000259" key="1">
    <source>
        <dbReference type="SMART" id="SM00953"/>
    </source>
</evidence>
<dbReference type="SMART" id="SM00953">
    <property type="entry name" value="RES"/>
    <property type="match status" value="1"/>
</dbReference>
<reference evidence="2 3" key="1">
    <citation type="submission" date="2021-12" db="EMBL/GenBank/DDBJ databases">
        <title>Characterization of novel class B3 metallo-beta-lactamase from novel Pseudomonas species.</title>
        <authorList>
            <person name="Yamada K."/>
            <person name="Aoki K."/>
            <person name="Ishii Y."/>
        </authorList>
    </citation>
    <scope>NUCLEOTIDE SEQUENCE [LARGE SCALE GENOMIC DNA]</scope>
    <source>
        <strain evidence="2 3">TUM20286</strain>
    </source>
</reference>
<evidence type="ECO:0000313" key="3">
    <source>
        <dbReference type="Proteomes" id="UP001054892"/>
    </source>
</evidence>
<proteinExistence type="predicted"/>
<protein>
    <recommendedName>
        <fullName evidence="1">RES domain-containing protein</fullName>
    </recommendedName>
</protein>
<evidence type="ECO:0000313" key="2">
    <source>
        <dbReference type="EMBL" id="GJN52534.1"/>
    </source>
</evidence>
<gene>
    <name evidence="2" type="ORF">TUM20286_22860</name>
</gene>
<organism evidence="2 3">
    <name type="scientific">Pseudomonas tohonis</name>
    <dbReference type="NCBI Taxonomy" id="2725477"/>
    <lineage>
        <taxon>Bacteria</taxon>
        <taxon>Pseudomonadati</taxon>
        <taxon>Pseudomonadota</taxon>
        <taxon>Gammaproteobacteria</taxon>
        <taxon>Pseudomonadales</taxon>
        <taxon>Pseudomonadaceae</taxon>
        <taxon>Pseudomonas</taxon>
    </lineage>
</organism>
<name>A0ABQ4VZ98_9PSED</name>
<dbReference type="InterPro" id="IPR014914">
    <property type="entry name" value="RES_dom"/>
</dbReference>
<accession>A0ABQ4VZ98</accession>
<dbReference type="RefSeq" id="WP_236247141.1">
    <property type="nucleotide sequence ID" value="NZ_BQKM01000004.1"/>
</dbReference>
<sequence>MTKRKDELEALKQTIQDAIEKHGLPLTEIPKGTPTFRVQETEHSNPLFYNPKSDSRYGDPQGTIGVCYVAFSDVVAVAETVQHGKAGEGTPVTQQEIEARSLHELEAARLLKVVDSARLVANTGRRLGAIVQSKGQGSQGYAFTQALSDVVMRHTDHVDGIIYTSQVYPSAGRQNECNLALFADRPEQLKAVRKTPLGELELSTEETVGELLNRLQVPIE</sequence>